<protein>
    <submittedName>
        <fullName evidence="2">Uncharacterized protein</fullName>
    </submittedName>
</protein>
<sequence>MPILDSLSAGISATQTHKTMSLTPAQLVFEPQVRGIEQQSVGRYEGSKGFRTDGMMRNQLLEAAAARVLSSTNFSSSNLYSQFGSVLSDVNATSPTTMSPSAGSGGSSLLVSKSNQHMHEPP</sequence>
<dbReference type="EMBL" id="HACG01007331">
    <property type="protein sequence ID" value="CEK54196.1"/>
    <property type="molecule type" value="Transcribed_RNA"/>
</dbReference>
<feature type="non-terminal residue" evidence="2">
    <location>
        <position position="122"/>
    </location>
</feature>
<reference evidence="2" key="1">
    <citation type="submission" date="2014-12" db="EMBL/GenBank/DDBJ databases">
        <title>Insight into the proteome of Arion vulgaris.</title>
        <authorList>
            <person name="Aradska J."/>
            <person name="Bulat T."/>
            <person name="Smidak R."/>
            <person name="Sarate P."/>
            <person name="Gangsoo J."/>
            <person name="Sialana F."/>
            <person name="Bilban M."/>
            <person name="Lubec G."/>
        </authorList>
    </citation>
    <scope>NUCLEOTIDE SEQUENCE</scope>
    <source>
        <tissue evidence="2">Skin</tissue>
    </source>
</reference>
<feature type="compositionally biased region" description="Low complexity" evidence="1">
    <location>
        <begin position="92"/>
        <end position="102"/>
    </location>
</feature>
<name>A0A0B6YEI0_9EUPU</name>
<organism evidence="2">
    <name type="scientific">Arion vulgaris</name>
    <dbReference type="NCBI Taxonomy" id="1028688"/>
    <lineage>
        <taxon>Eukaryota</taxon>
        <taxon>Metazoa</taxon>
        <taxon>Spiralia</taxon>
        <taxon>Lophotrochozoa</taxon>
        <taxon>Mollusca</taxon>
        <taxon>Gastropoda</taxon>
        <taxon>Heterobranchia</taxon>
        <taxon>Euthyneura</taxon>
        <taxon>Panpulmonata</taxon>
        <taxon>Eupulmonata</taxon>
        <taxon>Stylommatophora</taxon>
        <taxon>Helicina</taxon>
        <taxon>Arionoidea</taxon>
        <taxon>Arionidae</taxon>
        <taxon>Arion</taxon>
    </lineage>
</organism>
<evidence type="ECO:0000256" key="1">
    <source>
        <dbReference type="SAM" id="MobiDB-lite"/>
    </source>
</evidence>
<gene>
    <name evidence="2" type="primary">ORF22185</name>
</gene>
<dbReference type="AlphaFoldDB" id="A0A0B6YEI0"/>
<evidence type="ECO:0000313" key="2">
    <source>
        <dbReference type="EMBL" id="CEK54196.1"/>
    </source>
</evidence>
<accession>A0A0B6YEI0</accession>
<feature type="region of interest" description="Disordered" evidence="1">
    <location>
        <begin position="90"/>
        <end position="122"/>
    </location>
</feature>
<proteinExistence type="predicted"/>